<evidence type="ECO:0000256" key="4">
    <source>
        <dbReference type="ARBA" id="ARBA00022989"/>
    </source>
</evidence>
<dbReference type="GO" id="GO:0005886">
    <property type="term" value="C:plasma membrane"/>
    <property type="evidence" value="ECO:0007669"/>
    <property type="project" value="UniProtKB-SubCell"/>
</dbReference>
<evidence type="ECO:0000256" key="2">
    <source>
        <dbReference type="ARBA" id="ARBA00022475"/>
    </source>
</evidence>
<feature type="transmembrane region" description="Helical" evidence="6">
    <location>
        <begin position="148"/>
        <end position="169"/>
    </location>
</feature>
<keyword evidence="2" id="KW-1003">Cell membrane</keyword>
<protein>
    <submittedName>
        <fullName evidence="8">Type II secretion system F family protein</fullName>
    </submittedName>
</protein>
<keyword evidence="9" id="KW-1185">Reference proteome</keyword>
<feature type="transmembrane region" description="Helical" evidence="6">
    <location>
        <begin position="299"/>
        <end position="321"/>
    </location>
</feature>
<keyword evidence="3 6" id="KW-0812">Transmembrane</keyword>
<comment type="caution">
    <text evidence="8">The sequence shown here is derived from an EMBL/GenBank/DDBJ whole genome shotgun (WGS) entry which is preliminary data.</text>
</comment>
<evidence type="ECO:0000313" key="8">
    <source>
        <dbReference type="EMBL" id="MBS3648639.1"/>
    </source>
</evidence>
<proteinExistence type="predicted"/>
<keyword evidence="4 6" id="KW-1133">Transmembrane helix</keyword>
<feature type="transmembrane region" description="Helical" evidence="6">
    <location>
        <begin position="118"/>
        <end position="142"/>
    </location>
</feature>
<name>A0A942DW29_9HYPH</name>
<evidence type="ECO:0000256" key="5">
    <source>
        <dbReference type="ARBA" id="ARBA00023136"/>
    </source>
</evidence>
<keyword evidence="5 6" id="KW-0472">Membrane</keyword>
<gene>
    <name evidence="8" type="ORF">KEU06_08350</name>
</gene>
<evidence type="ECO:0000256" key="1">
    <source>
        <dbReference type="ARBA" id="ARBA00004651"/>
    </source>
</evidence>
<reference evidence="8" key="1">
    <citation type="submission" date="2021-04" db="EMBL/GenBank/DDBJ databases">
        <title>Pseudaminobacter soli sp. nov., isolated from paddy soil contaminated by heavy metals.</title>
        <authorList>
            <person name="Zhang K."/>
        </authorList>
    </citation>
    <scope>NUCLEOTIDE SEQUENCE</scope>
    <source>
        <strain evidence="8">19-2017</strain>
    </source>
</reference>
<dbReference type="EMBL" id="JAGWCR010000004">
    <property type="protein sequence ID" value="MBS3648639.1"/>
    <property type="molecule type" value="Genomic_DNA"/>
</dbReference>
<evidence type="ECO:0000256" key="3">
    <source>
        <dbReference type="ARBA" id="ARBA00022692"/>
    </source>
</evidence>
<dbReference type="AlphaFoldDB" id="A0A942DW29"/>
<dbReference type="Proteomes" id="UP000680348">
    <property type="component" value="Unassembled WGS sequence"/>
</dbReference>
<organism evidence="8 9">
    <name type="scientific">Pseudaminobacter soli</name>
    <name type="common">ex Zhang et al. 2022</name>
    <dbReference type="NCBI Taxonomy" id="2831468"/>
    <lineage>
        <taxon>Bacteria</taxon>
        <taxon>Pseudomonadati</taxon>
        <taxon>Pseudomonadota</taxon>
        <taxon>Alphaproteobacteria</taxon>
        <taxon>Hyphomicrobiales</taxon>
        <taxon>Phyllobacteriaceae</taxon>
        <taxon>Pseudaminobacter</taxon>
    </lineage>
</organism>
<dbReference type="PANTHER" id="PTHR35007:SF2">
    <property type="entry name" value="PILUS ASSEMBLE PROTEIN"/>
    <property type="match status" value="1"/>
</dbReference>
<dbReference type="InterPro" id="IPR018076">
    <property type="entry name" value="T2SS_GspF_dom"/>
</dbReference>
<dbReference type="PANTHER" id="PTHR35007">
    <property type="entry name" value="INTEGRAL MEMBRANE PROTEIN-RELATED"/>
    <property type="match status" value="1"/>
</dbReference>
<feature type="domain" description="Type II secretion system protein GspF" evidence="7">
    <location>
        <begin position="188"/>
        <end position="316"/>
    </location>
</feature>
<sequence>MSDQTARILTDPSFLMAILVAIAVFATIYTIMPALGGNPLKARMKSVALEREELRAKQRARLAEEAERRRRGLREHQSVGMRNFVERLDLRRALVDENTLTKLRVAGFRGQNPLTKFLFFRFLLPFVFFALAIVYLFLLGGLPEQPMFVKIFVAVVFAYAGFYAPVLYVSNRASKRKQAIQRAWPDALDLLLICVESGMSIEAAMRRVSEEIGNQSVDLAEELILTNAELSYLQERRQAFENLASRTGLESVKSVSQALIQAERYGTPVAHALRVLASESRDMRMNEAEKKAAALPPKLTVPMILFFLPVLFAIILGPAGITVSERGLWGESSQ</sequence>
<evidence type="ECO:0000313" key="9">
    <source>
        <dbReference type="Proteomes" id="UP000680348"/>
    </source>
</evidence>
<dbReference type="Pfam" id="PF00482">
    <property type="entry name" value="T2SSF"/>
    <property type="match status" value="1"/>
</dbReference>
<evidence type="ECO:0000256" key="6">
    <source>
        <dbReference type="SAM" id="Phobius"/>
    </source>
</evidence>
<comment type="subcellular location">
    <subcellularLocation>
        <location evidence="1">Cell membrane</location>
        <topology evidence="1">Multi-pass membrane protein</topology>
    </subcellularLocation>
</comment>
<dbReference type="RefSeq" id="WP_188254212.1">
    <property type="nucleotide sequence ID" value="NZ_JABVCF010000004.1"/>
</dbReference>
<accession>A0A942DW29</accession>
<feature type="transmembrane region" description="Helical" evidence="6">
    <location>
        <begin position="14"/>
        <end position="35"/>
    </location>
</feature>
<evidence type="ECO:0000259" key="7">
    <source>
        <dbReference type="Pfam" id="PF00482"/>
    </source>
</evidence>